<dbReference type="InterPro" id="IPR001878">
    <property type="entry name" value="Znf_CCHC"/>
</dbReference>
<dbReference type="SMART" id="SM00343">
    <property type="entry name" value="ZnF_C2HC"/>
    <property type="match status" value="1"/>
</dbReference>
<feature type="region of interest" description="Disordered" evidence="2">
    <location>
        <begin position="85"/>
        <end position="110"/>
    </location>
</feature>
<accession>A0ABQ4YD64</accession>
<dbReference type="Proteomes" id="UP001151760">
    <property type="component" value="Unassembled WGS sequence"/>
</dbReference>
<dbReference type="InterPro" id="IPR012337">
    <property type="entry name" value="RNaseH-like_sf"/>
</dbReference>
<evidence type="ECO:0000313" key="4">
    <source>
        <dbReference type="EMBL" id="GJS75365.1"/>
    </source>
</evidence>
<reference evidence="4" key="2">
    <citation type="submission" date="2022-01" db="EMBL/GenBank/DDBJ databases">
        <authorList>
            <person name="Yamashiro T."/>
            <person name="Shiraishi A."/>
            <person name="Satake H."/>
            <person name="Nakayama K."/>
        </authorList>
    </citation>
    <scope>NUCLEOTIDE SEQUENCE</scope>
</reference>
<feature type="domain" description="CCHC-type" evidence="3">
    <location>
        <begin position="73"/>
        <end position="88"/>
    </location>
</feature>
<keyword evidence="1" id="KW-0863">Zinc-finger</keyword>
<evidence type="ECO:0000313" key="5">
    <source>
        <dbReference type="Proteomes" id="UP001151760"/>
    </source>
</evidence>
<keyword evidence="1" id="KW-0479">Metal-binding</keyword>
<evidence type="ECO:0000256" key="2">
    <source>
        <dbReference type="SAM" id="MobiDB-lite"/>
    </source>
</evidence>
<dbReference type="EMBL" id="BQNB010010298">
    <property type="protein sequence ID" value="GJS75365.1"/>
    <property type="molecule type" value="Genomic_DNA"/>
</dbReference>
<organism evidence="4 5">
    <name type="scientific">Tanacetum coccineum</name>
    <dbReference type="NCBI Taxonomy" id="301880"/>
    <lineage>
        <taxon>Eukaryota</taxon>
        <taxon>Viridiplantae</taxon>
        <taxon>Streptophyta</taxon>
        <taxon>Embryophyta</taxon>
        <taxon>Tracheophyta</taxon>
        <taxon>Spermatophyta</taxon>
        <taxon>Magnoliopsida</taxon>
        <taxon>eudicotyledons</taxon>
        <taxon>Gunneridae</taxon>
        <taxon>Pentapetalae</taxon>
        <taxon>asterids</taxon>
        <taxon>campanulids</taxon>
        <taxon>Asterales</taxon>
        <taxon>Asteraceae</taxon>
        <taxon>Asteroideae</taxon>
        <taxon>Anthemideae</taxon>
        <taxon>Anthemidinae</taxon>
        <taxon>Tanacetum</taxon>
    </lineage>
</organism>
<comment type="caution">
    <text evidence="4">The sequence shown here is derived from an EMBL/GenBank/DDBJ whole genome shotgun (WGS) entry which is preliminary data.</text>
</comment>
<gene>
    <name evidence="4" type="ORF">Tco_0725246</name>
</gene>
<feature type="compositionally biased region" description="Basic and acidic residues" evidence="2">
    <location>
        <begin position="375"/>
        <end position="386"/>
    </location>
</feature>
<dbReference type="Pfam" id="PF22936">
    <property type="entry name" value="Pol_BBD"/>
    <property type="match status" value="1"/>
</dbReference>
<feature type="region of interest" description="Disordered" evidence="2">
    <location>
        <begin position="353"/>
        <end position="386"/>
    </location>
</feature>
<name>A0ABQ4YD64_9ASTR</name>
<evidence type="ECO:0000259" key="3">
    <source>
        <dbReference type="PROSITE" id="PS50158"/>
    </source>
</evidence>
<keyword evidence="5" id="KW-1185">Reference proteome</keyword>
<dbReference type="InterPro" id="IPR036875">
    <property type="entry name" value="Znf_CCHC_sf"/>
</dbReference>
<dbReference type="InterPro" id="IPR025724">
    <property type="entry name" value="GAG-pre-integrase_dom"/>
</dbReference>
<dbReference type="Gene3D" id="3.30.420.10">
    <property type="entry name" value="Ribonuclease H-like superfamily/Ribonuclease H"/>
    <property type="match status" value="1"/>
</dbReference>
<sequence length="436" mass="48919">MILSLVQLGSHLRIEESLRAHDSDKGKGKEVGGPSVNMTEEGKNKHNKQNKGKKRSNENNSGSSSNKKPKLECWKCGKTGHFKRDCRSGKKNNANAGGSGKGSKDQSQDQGQNLVKYSVSLISEAFYVQVDAIAWWIDSGATTHVCKDRCWFKTFEPVEDGSVLYMGDEHFAPIHGKGSVALELLVLENIVTLFKGVVFPDDSDSVYMSSSTVVNSTLWHARLGHVHYKRMLEMSKDDLIPAIDENLKNVLLVYRGGEYYDPIFFQSVGIIHETTAPYTPQQNGVAERKNRSSKEIGLIPVSYSGPSEGSGEMPSSRAYRFYVIKPNDSVSINSIIKSRDAIFDENCFSSIPRPKDIIPDLEESQRDDQSDDDPRETPEPRRVLRDRDIKLDHNTIFAIVCEEDPRTYNEAMQSRDAAFWKEAIDDEIGSIMENNR</sequence>
<dbReference type="InterPro" id="IPR036397">
    <property type="entry name" value="RNaseH_sf"/>
</dbReference>
<feature type="compositionally biased region" description="Basic and acidic residues" evidence="2">
    <location>
        <begin position="353"/>
        <end position="368"/>
    </location>
</feature>
<dbReference type="PROSITE" id="PS50158">
    <property type="entry name" value="ZF_CCHC"/>
    <property type="match status" value="1"/>
</dbReference>
<dbReference type="InterPro" id="IPR054722">
    <property type="entry name" value="PolX-like_BBD"/>
</dbReference>
<evidence type="ECO:0000256" key="1">
    <source>
        <dbReference type="PROSITE-ProRule" id="PRU00047"/>
    </source>
</evidence>
<dbReference type="PANTHER" id="PTHR47592:SF27">
    <property type="entry name" value="OS08G0421700 PROTEIN"/>
    <property type="match status" value="1"/>
</dbReference>
<keyword evidence="1" id="KW-0862">Zinc</keyword>
<dbReference type="Pfam" id="PF13976">
    <property type="entry name" value="gag_pre-integrs"/>
    <property type="match status" value="1"/>
</dbReference>
<dbReference type="Pfam" id="PF00098">
    <property type="entry name" value="zf-CCHC"/>
    <property type="match status" value="1"/>
</dbReference>
<feature type="compositionally biased region" description="Basic and acidic residues" evidence="2">
    <location>
        <begin position="19"/>
        <end position="30"/>
    </location>
</feature>
<feature type="compositionally biased region" description="Basic residues" evidence="2">
    <location>
        <begin position="45"/>
        <end position="54"/>
    </location>
</feature>
<dbReference type="PANTHER" id="PTHR47592">
    <property type="entry name" value="PBF68 PROTEIN"/>
    <property type="match status" value="1"/>
</dbReference>
<dbReference type="SUPFAM" id="SSF53098">
    <property type="entry name" value="Ribonuclease H-like"/>
    <property type="match status" value="1"/>
</dbReference>
<proteinExistence type="predicted"/>
<protein>
    <submittedName>
        <fullName evidence="4">Zinc finger, CCHC-type containing protein</fullName>
    </submittedName>
</protein>
<feature type="region of interest" description="Disordered" evidence="2">
    <location>
        <begin position="19"/>
        <end position="68"/>
    </location>
</feature>
<reference evidence="4" key="1">
    <citation type="journal article" date="2022" name="Int. J. Mol. Sci.">
        <title>Draft Genome of Tanacetum Coccineum: Genomic Comparison of Closely Related Tanacetum-Family Plants.</title>
        <authorList>
            <person name="Yamashiro T."/>
            <person name="Shiraishi A."/>
            <person name="Nakayama K."/>
            <person name="Satake H."/>
        </authorList>
    </citation>
    <scope>NUCLEOTIDE SEQUENCE</scope>
</reference>
<dbReference type="SUPFAM" id="SSF57756">
    <property type="entry name" value="Retrovirus zinc finger-like domains"/>
    <property type="match status" value="1"/>
</dbReference>
<dbReference type="Gene3D" id="4.10.60.10">
    <property type="entry name" value="Zinc finger, CCHC-type"/>
    <property type="match status" value="1"/>
</dbReference>